<dbReference type="Gene3D" id="1.20.5.1030">
    <property type="entry name" value="Preprotein translocase secy subunit"/>
    <property type="match status" value="1"/>
</dbReference>
<dbReference type="GO" id="GO:0065002">
    <property type="term" value="P:intracellular protein transmembrane transport"/>
    <property type="evidence" value="ECO:0007669"/>
    <property type="project" value="UniProtKB-UniRule"/>
</dbReference>
<dbReference type="InterPro" id="IPR038379">
    <property type="entry name" value="SecE_sf"/>
</dbReference>
<evidence type="ECO:0000313" key="11">
    <source>
        <dbReference type="EMBL" id="MCS5710252.1"/>
    </source>
</evidence>
<dbReference type="Proteomes" id="UP000051497">
    <property type="component" value="Unassembled WGS sequence"/>
</dbReference>
<dbReference type="EMBL" id="LKAJ01000022">
    <property type="protein sequence ID" value="KRG18040.1"/>
    <property type="molecule type" value="Genomic_DNA"/>
</dbReference>
<evidence type="ECO:0000256" key="6">
    <source>
        <dbReference type="ARBA" id="ARBA00022989"/>
    </source>
</evidence>
<evidence type="ECO:0000256" key="9">
    <source>
        <dbReference type="HAMAP-Rule" id="MF_00422"/>
    </source>
</evidence>
<reference evidence="11" key="2">
    <citation type="journal article" date="2016" name="Genome Announc.">
        <title>Draft Genome Sequences of Two Novel Amoeba-Resistant Intranuclear Bacteria, 'Candidatus Berkiella cookevillensis' and 'Candidatus Berkiella aquae'.</title>
        <authorList>
            <person name="Mehari Y.T."/>
            <person name="Arivett B.A."/>
            <person name="Farone A.L."/>
            <person name="Gunderson J.H."/>
            <person name="Farone M.B."/>
        </authorList>
    </citation>
    <scope>NUCLEOTIDE SEQUENCE</scope>
    <source>
        <strain evidence="11">HT99</strain>
    </source>
</reference>
<feature type="transmembrane region" description="Helical" evidence="9">
    <location>
        <begin position="93"/>
        <end position="120"/>
    </location>
</feature>
<comment type="caution">
    <text evidence="9">Lacks conserved residue(s) required for the propagation of feature annotation.</text>
</comment>
<dbReference type="PROSITE" id="PS01067">
    <property type="entry name" value="SECE_SEC61G"/>
    <property type="match status" value="1"/>
</dbReference>
<dbReference type="GO" id="GO:0006605">
    <property type="term" value="P:protein targeting"/>
    <property type="evidence" value="ECO:0007669"/>
    <property type="project" value="UniProtKB-UniRule"/>
</dbReference>
<feature type="transmembrane region" description="Helical" evidence="9">
    <location>
        <begin position="15"/>
        <end position="34"/>
    </location>
</feature>
<dbReference type="PANTHER" id="PTHR33910">
    <property type="entry name" value="PROTEIN TRANSLOCASE SUBUNIT SECE"/>
    <property type="match status" value="1"/>
</dbReference>
<dbReference type="NCBIfam" id="TIGR00964">
    <property type="entry name" value="secE_bact"/>
    <property type="match status" value="1"/>
</dbReference>
<keyword evidence="2 9" id="KW-0813">Transport</keyword>
<sequence>MNQQSASLGGIMNSFKWTIVLSLIALGILGNYHFADQSLMLRVAGLCITAVLALFIALQTEKGKRFWRFALDARNELRKVVWPSRQETVQTTVMVLGVVAIIGLILWGVDIILLRAIAWLTGYGAS</sequence>
<comment type="similarity">
    <text evidence="9">Belongs to the SecE/SEC61-gamma family.</text>
</comment>
<keyword evidence="7 9" id="KW-0811">Translocation</keyword>
<dbReference type="GO" id="GO:0043952">
    <property type="term" value="P:protein transport by the Sec complex"/>
    <property type="evidence" value="ECO:0007669"/>
    <property type="project" value="UniProtKB-UniRule"/>
</dbReference>
<evidence type="ECO:0000256" key="4">
    <source>
        <dbReference type="ARBA" id="ARBA00022692"/>
    </source>
</evidence>
<dbReference type="OrthoDB" id="9806365at2"/>
<comment type="subcellular location">
    <subcellularLocation>
        <location evidence="1">Membrane</location>
    </subcellularLocation>
</comment>
<protein>
    <recommendedName>
        <fullName evidence="9">Protein translocase subunit SecE</fullName>
    </recommendedName>
</protein>
<evidence type="ECO:0000313" key="10">
    <source>
        <dbReference type="EMBL" id="KRG18040.1"/>
    </source>
</evidence>
<dbReference type="HAMAP" id="MF_00422">
    <property type="entry name" value="SecE"/>
    <property type="match status" value="1"/>
</dbReference>
<feature type="transmembrane region" description="Helical" evidence="9">
    <location>
        <begin position="40"/>
        <end position="58"/>
    </location>
</feature>
<dbReference type="PATRIC" id="fig|1590043.3.peg.3148"/>
<keyword evidence="3 9" id="KW-1003">Cell membrane</keyword>
<keyword evidence="5 9" id="KW-0653">Protein transport</keyword>
<dbReference type="InterPro" id="IPR005807">
    <property type="entry name" value="SecE_bac"/>
</dbReference>
<dbReference type="STRING" id="295108.HT99x_03092"/>
<evidence type="ECO:0000256" key="7">
    <source>
        <dbReference type="ARBA" id="ARBA00023010"/>
    </source>
</evidence>
<reference evidence="10" key="1">
    <citation type="submission" date="2015-09" db="EMBL/GenBank/DDBJ databases">
        <title>Draft Genome Sequences of Two Novel Amoeba-resistant Intranuclear Bacteria, Candidatus Berkiella cookevillensis and Candidatus Berkiella aquae.</title>
        <authorList>
            <person name="Mehari Y.T."/>
            <person name="Arivett B.A."/>
            <person name="Farone A.L."/>
            <person name="Gunderson J.H."/>
            <person name="Farone M.B."/>
        </authorList>
    </citation>
    <scope>NUCLEOTIDE SEQUENCE [LARGE SCALE GENOMIC DNA]</scope>
    <source>
        <strain evidence="10">HT99</strain>
    </source>
</reference>
<dbReference type="EMBL" id="LKAJ02000001">
    <property type="protein sequence ID" value="MCS5710252.1"/>
    <property type="molecule type" value="Genomic_DNA"/>
</dbReference>
<evidence type="ECO:0000256" key="1">
    <source>
        <dbReference type="ARBA" id="ARBA00004370"/>
    </source>
</evidence>
<dbReference type="InterPro" id="IPR001901">
    <property type="entry name" value="Translocase_SecE/Sec61-g"/>
</dbReference>
<keyword evidence="12" id="KW-1185">Reference proteome</keyword>
<dbReference type="GO" id="GO:0009306">
    <property type="term" value="P:protein secretion"/>
    <property type="evidence" value="ECO:0007669"/>
    <property type="project" value="UniProtKB-UniRule"/>
</dbReference>
<dbReference type="Pfam" id="PF00584">
    <property type="entry name" value="SecE"/>
    <property type="match status" value="1"/>
</dbReference>
<gene>
    <name evidence="9 11" type="primary">secE</name>
    <name evidence="11" type="ORF">HT99x_002340</name>
    <name evidence="10" type="ORF">HT99x_03092</name>
</gene>
<dbReference type="GO" id="GO:0008320">
    <property type="term" value="F:protein transmembrane transporter activity"/>
    <property type="evidence" value="ECO:0007669"/>
    <property type="project" value="UniProtKB-UniRule"/>
</dbReference>
<comment type="subunit">
    <text evidence="9">Component of the Sec protein translocase complex. Heterotrimer consisting of SecY, SecE and SecG subunits. The heterotrimers can form oligomers, although 1 heterotrimer is thought to be able to translocate proteins. Interacts with the ribosome. Interacts with SecDF, and other proteins may be involved. Interacts with SecA.</text>
</comment>
<evidence type="ECO:0000313" key="12">
    <source>
        <dbReference type="Proteomes" id="UP000051497"/>
    </source>
</evidence>
<keyword evidence="4 9" id="KW-0812">Transmembrane</keyword>
<evidence type="ECO:0000256" key="8">
    <source>
        <dbReference type="ARBA" id="ARBA00023136"/>
    </source>
</evidence>
<comment type="caution">
    <text evidence="10">The sequence shown here is derived from an EMBL/GenBank/DDBJ whole genome shotgun (WGS) entry which is preliminary data.</text>
</comment>
<keyword evidence="8 9" id="KW-0472">Membrane</keyword>
<dbReference type="PRINTS" id="PR01650">
    <property type="entry name" value="SECETRNLCASE"/>
</dbReference>
<evidence type="ECO:0000256" key="5">
    <source>
        <dbReference type="ARBA" id="ARBA00022927"/>
    </source>
</evidence>
<proteinExistence type="inferred from homology"/>
<dbReference type="RefSeq" id="WP_075067681.1">
    <property type="nucleotide sequence ID" value="NZ_LKAJ02000001.1"/>
</dbReference>
<dbReference type="AlphaFoldDB" id="A0A0Q9YPT9"/>
<keyword evidence="6 9" id="KW-1133">Transmembrane helix</keyword>
<accession>A0A0Q9YPT9</accession>
<evidence type="ECO:0000256" key="2">
    <source>
        <dbReference type="ARBA" id="ARBA00022448"/>
    </source>
</evidence>
<name>A0A0Q9YPT9_9GAMM</name>
<organism evidence="10">
    <name type="scientific">Candidatus Berkiella aquae</name>
    <dbReference type="NCBI Taxonomy" id="295108"/>
    <lineage>
        <taxon>Bacteria</taxon>
        <taxon>Pseudomonadati</taxon>
        <taxon>Pseudomonadota</taxon>
        <taxon>Gammaproteobacteria</taxon>
        <taxon>Candidatus Berkiellales</taxon>
        <taxon>Candidatus Berkiellaceae</taxon>
        <taxon>Candidatus Berkiella</taxon>
    </lineage>
</organism>
<comment type="function">
    <text evidence="9">Essential subunit of the Sec protein translocation channel SecYEG. Clamps together the 2 halves of SecY. May contact the channel plug during translocation.</text>
</comment>
<reference evidence="11" key="3">
    <citation type="submission" date="2021-06" db="EMBL/GenBank/DDBJ databases">
        <title>Genomic Description and Analysis of Intracellular Bacteria, Candidatus Berkiella cookevillensis and Candidatus Berkiella aquae.</title>
        <authorList>
            <person name="Kidane D.T."/>
            <person name="Mehari Y.T."/>
            <person name="Rice F.C."/>
            <person name="Arivett B.A."/>
            <person name="Farone A.L."/>
            <person name="Berk S.G."/>
            <person name="Farone M.B."/>
        </authorList>
    </citation>
    <scope>NUCLEOTIDE SEQUENCE</scope>
    <source>
        <strain evidence="11">HT99</strain>
    </source>
</reference>
<evidence type="ECO:0000256" key="3">
    <source>
        <dbReference type="ARBA" id="ARBA00022475"/>
    </source>
</evidence>
<dbReference type="PANTHER" id="PTHR33910:SF1">
    <property type="entry name" value="PROTEIN TRANSLOCASE SUBUNIT SECE"/>
    <property type="match status" value="1"/>
</dbReference>
<dbReference type="GO" id="GO:0005886">
    <property type="term" value="C:plasma membrane"/>
    <property type="evidence" value="ECO:0007669"/>
    <property type="project" value="UniProtKB-UniRule"/>
</dbReference>